<keyword evidence="2" id="KW-1185">Reference proteome</keyword>
<dbReference type="AlphaFoldDB" id="A0A9Q8SAZ9"/>
<evidence type="ECO:0000313" key="2">
    <source>
        <dbReference type="Proteomes" id="UP000830671"/>
    </source>
</evidence>
<dbReference type="Proteomes" id="UP000830671">
    <property type="component" value="Chromosome 1"/>
</dbReference>
<reference evidence="1" key="1">
    <citation type="journal article" date="2021" name="Mol. Plant Microbe Interact.">
        <title>Complete Genome Sequence of the Plant-Pathogenic Fungus Colletotrichum lupini.</title>
        <authorList>
            <person name="Baroncelli R."/>
            <person name="Pensec F."/>
            <person name="Da Lio D."/>
            <person name="Boufleur T."/>
            <person name="Vicente I."/>
            <person name="Sarrocco S."/>
            <person name="Picot A."/>
            <person name="Baraldi E."/>
            <person name="Sukno S."/>
            <person name="Thon M."/>
            <person name="Le Floch G."/>
        </authorList>
    </citation>
    <scope>NUCLEOTIDE SEQUENCE</scope>
    <source>
        <strain evidence="1">IMI 504893</strain>
    </source>
</reference>
<dbReference type="EMBL" id="CP019471">
    <property type="protein sequence ID" value="UQC73750.1"/>
    <property type="molecule type" value="Genomic_DNA"/>
</dbReference>
<accession>A0A9Q8SAZ9</accession>
<organism evidence="1 2">
    <name type="scientific">Colletotrichum lupini</name>
    <dbReference type="NCBI Taxonomy" id="145971"/>
    <lineage>
        <taxon>Eukaryota</taxon>
        <taxon>Fungi</taxon>
        <taxon>Dikarya</taxon>
        <taxon>Ascomycota</taxon>
        <taxon>Pezizomycotina</taxon>
        <taxon>Sordariomycetes</taxon>
        <taxon>Hypocreomycetidae</taxon>
        <taxon>Glomerellales</taxon>
        <taxon>Glomerellaceae</taxon>
        <taxon>Colletotrichum</taxon>
        <taxon>Colletotrichum acutatum species complex</taxon>
    </lineage>
</organism>
<sequence>MSTKRCSPQFSTGRVAHRESRVLGSRLPGCAGKPHALHLMCCSEKLPTRVIQKDAGRQQNLQLMEMTEFSKDAGAAPGVDTGISPTMHGWRRGSPGFAQASRRGVGVGKSPSVWGTGVGCNWERQKTSPSSVRRNFGYSSVCKGPPPRARHDYLRLLACPDLIPESLCFSPSNSAPQMPCSGPRQNHKINEKDQSGVFIRRLNALVRGLLPEVLNNLRLLMISFLWHFLPL</sequence>
<protein>
    <submittedName>
        <fullName evidence="1">Uncharacterized protein</fullName>
    </submittedName>
</protein>
<proteinExistence type="predicted"/>
<evidence type="ECO:0000313" key="1">
    <source>
        <dbReference type="EMBL" id="UQC73750.1"/>
    </source>
</evidence>
<name>A0A9Q8SAZ9_9PEZI</name>
<dbReference type="GeneID" id="73334456"/>
<gene>
    <name evidence="1" type="ORF">CLUP02_00396</name>
</gene>
<dbReference type="RefSeq" id="XP_049135403.1">
    <property type="nucleotide sequence ID" value="XM_049279446.1"/>
</dbReference>
<dbReference type="KEGG" id="clup:CLUP02_00396"/>